<accession>A0ABV3Q1F3</accession>
<comment type="caution">
    <text evidence="2">The sequence shown here is derived from an EMBL/GenBank/DDBJ whole genome shotgun (WGS) entry which is preliminary data.</text>
</comment>
<dbReference type="InterPro" id="IPR023753">
    <property type="entry name" value="FAD/NAD-binding_dom"/>
</dbReference>
<evidence type="ECO:0000313" key="3">
    <source>
        <dbReference type="Proteomes" id="UP001556040"/>
    </source>
</evidence>
<sequence length="91" mass="10192">MVEDCAIIGGGPAGLNAALVLGRARRQVLLFDNNKPRNGVTNESHGFITRDGVSLKEFRRIAQQEIYYYPSVECVNEQVIEIEQENKKILS</sequence>
<feature type="domain" description="FAD/NAD(P)-binding" evidence="1">
    <location>
        <begin position="4"/>
        <end position="88"/>
    </location>
</feature>
<gene>
    <name evidence="2" type="ORF">AB1471_04755</name>
</gene>
<organism evidence="2 3">
    <name type="scientific">Jeotgalibacillus marinus</name>
    <dbReference type="NCBI Taxonomy" id="86667"/>
    <lineage>
        <taxon>Bacteria</taxon>
        <taxon>Bacillati</taxon>
        <taxon>Bacillota</taxon>
        <taxon>Bacilli</taxon>
        <taxon>Bacillales</taxon>
        <taxon>Caryophanaceae</taxon>
        <taxon>Jeotgalibacillus</taxon>
    </lineage>
</organism>
<dbReference type="InterPro" id="IPR036188">
    <property type="entry name" value="FAD/NAD-bd_sf"/>
</dbReference>
<name>A0ABV3Q1F3_9BACL</name>
<protein>
    <submittedName>
        <fullName evidence="2">FAD-dependent oxidoreductase</fullName>
    </submittedName>
</protein>
<reference evidence="2 3" key="1">
    <citation type="journal article" date="1979" name="Int. J. Syst. Evol. Microbiol.">
        <title>Bacillus globisporus subsp. marinus subsp. nov.</title>
        <authorList>
            <person name="Liu H."/>
        </authorList>
    </citation>
    <scope>NUCLEOTIDE SEQUENCE [LARGE SCALE GENOMIC DNA]</scope>
    <source>
        <strain evidence="2 3">DSM 1297</strain>
    </source>
</reference>
<dbReference type="Gene3D" id="3.50.50.60">
    <property type="entry name" value="FAD/NAD(P)-binding domain"/>
    <property type="match status" value="1"/>
</dbReference>
<dbReference type="Pfam" id="PF07992">
    <property type="entry name" value="Pyr_redox_2"/>
    <property type="match status" value="1"/>
</dbReference>
<proteinExistence type="predicted"/>
<evidence type="ECO:0000313" key="2">
    <source>
        <dbReference type="EMBL" id="MEW9501114.1"/>
    </source>
</evidence>
<evidence type="ECO:0000259" key="1">
    <source>
        <dbReference type="Pfam" id="PF07992"/>
    </source>
</evidence>
<keyword evidence="3" id="KW-1185">Reference proteome</keyword>
<dbReference type="Proteomes" id="UP001556040">
    <property type="component" value="Unassembled WGS sequence"/>
</dbReference>
<dbReference type="EMBL" id="JBFMIA010000002">
    <property type="protein sequence ID" value="MEW9501114.1"/>
    <property type="molecule type" value="Genomic_DNA"/>
</dbReference>
<dbReference type="SUPFAM" id="SSF51905">
    <property type="entry name" value="FAD/NAD(P)-binding domain"/>
    <property type="match status" value="1"/>
</dbReference>